<gene>
    <name evidence="3" type="ORF">PHJA_000826400</name>
</gene>
<feature type="region of interest" description="Disordered" evidence="1">
    <location>
        <begin position="117"/>
        <end position="153"/>
    </location>
</feature>
<dbReference type="InterPro" id="IPR003604">
    <property type="entry name" value="Matrin/U1-like-C_Znf_C2H2"/>
</dbReference>
<feature type="domain" description="U1-type" evidence="2">
    <location>
        <begin position="221"/>
        <end position="255"/>
    </location>
</feature>
<accession>A0A830BIY5</accession>
<dbReference type="OrthoDB" id="434647at2759"/>
<dbReference type="PANTHER" id="PTHR47487:SF8">
    <property type="entry name" value="OS08G0270900 PROTEIN"/>
    <property type="match status" value="1"/>
</dbReference>
<dbReference type="EMBL" id="BMAC01000132">
    <property type="protein sequence ID" value="GFP86826.1"/>
    <property type="molecule type" value="Genomic_DNA"/>
</dbReference>
<protein>
    <submittedName>
        <fullName evidence="3">Hva22-like protein a</fullName>
    </submittedName>
</protein>
<sequence>MGFVGQLKFALLCIDFLAWPVIALGYPLVPFWSGIKLTAIFWLAIPRFHGACHVYNSFIRPCLVVNLQELIGRFHEEQRRANKETFIDVVDKYIKENGFEGLEKLIATKRKCKEADNSERDNQLIESDEKNDASTSKKLKEPVAALKDNEMSEASEKSVATEVKQAQTITSSNLVSKVTTTTTYAAAVTKGILATPPTQTIPEIRKPVTPVMPDPPKKLVQQRWTCHLCRVTTTCENNLNAHLRGKNHKAMVESLKLSKLKGQGAGPGKSAGPDLGGVTRHWCFACDVELVGGASLASHLNGKRHASNVAKNGLS</sequence>
<name>A0A830BIY5_9LAMI</name>
<dbReference type="InterPro" id="IPR013087">
    <property type="entry name" value="Znf_C2H2_type"/>
</dbReference>
<dbReference type="Pfam" id="PF12874">
    <property type="entry name" value="zf-met"/>
    <property type="match status" value="2"/>
</dbReference>
<reference evidence="3" key="1">
    <citation type="submission" date="2020-07" db="EMBL/GenBank/DDBJ databases">
        <title>Ethylene signaling mediates host invasion by parasitic plants.</title>
        <authorList>
            <person name="Yoshida S."/>
        </authorList>
    </citation>
    <scope>NUCLEOTIDE SEQUENCE</scope>
    <source>
        <strain evidence="3">Okayama</strain>
    </source>
</reference>
<dbReference type="SUPFAM" id="SSF57667">
    <property type="entry name" value="beta-beta-alpha zinc fingers"/>
    <property type="match status" value="2"/>
</dbReference>
<dbReference type="GO" id="GO:0008270">
    <property type="term" value="F:zinc ion binding"/>
    <property type="evidence" value="ECO:0007669"/>
    <property type="project" value="InterPro"/>
</dbReference>
<evidence type="ECO:0000313" key="3">
    <source>
        <dbReference type="EMBL" id="GFP86826.1"/>
    </source>
</evidence>
<evidence type="ECO:0000259" key="2">
    <source>
        <dbReference type="SMART" id="SM00451"/>
    </source>
</evidence>
<proteinExistence type="predicted"/>
<evidence type="ECO:0000256" key="1">
    <source>
        <dbReference type="SAM" id="MobiDB-lite"/>
    </source>
</evidence>
<feature type="compositionally biased region" description="Basic and acidic residues" evidence="1">
    <location>
        <begin position="117"/>
        <end position="132"/>
    </location>
</feature>
<keyword evidence="4" id="KW-1185">Reference proteome</keyword>
<dbReference type="AlphaFoldDB" id="A0A830BIY5"/>
<organism evidence="3 4">
    <name type="scientific">Phtheirospermum japonicum</name>
    <dbReference type="NCBI Taxonomy" id="374723"/>
    <lineage>
        <taxon>Eukaryota</taxon>
        <taxon>Viridiplantae</taxon>
        <taxon>Streptophyta</taxon>
        <taxon>Embryophyta</taxon>
        <taxon>Tracheophyta</taxon>
        <taxon>Spermatophyta</taxon>
        <taxon>Magnoliopsida</taxon>
        <taxon>eudicotyledons</taxon>
        <taxon>Gunneridae</taxon>
        <taxon>Pentapetalae</taxon>
        <taxon>asterids</taxon>
        <taxon>lamiids</taxon>
        <taxon>Lamiales</taxon>
        <taxon>Orobanchaceae</taxon>
        <taxon>Orobanchaceae incertae sedis</taxon>
        <taxon>Phtheirospermum</taxon>
    </lineage>
</organism>
<evidence type="ECO:0000313" key="4">
    <source>
        <dbReference type="Proteomes" id="UP000653305"/>
    </source>
</evidence>
<dbReference type="Pfam" id="PF03134">
    <property type="entry name" value="TB2_DP1_HVA22"/>
    <property type="match status" value="1"/>
</dbReference>
<comment type="caution">
    <text evidence="3">The sequence shown here is derived from an EMBL/GenBank/DDBJ whole genome shotgun (WGS) entry which is preliminary data.</text>
</comment>
<dbReference type="PANTHER" id="PTHR47487">
    <property type="entry name" value="OS06G0651300 PROTEIN-RELATED"/>
    <property type="match status" value="1"/>
</dbReference>
<dbReference type="SMART" id="SM00451">
    <property type="entry name" value="ZnF_U1"/>
    <property type="match status" value="2"/>
</dbReference>
<dbReference type="InterPro" id="IPR036236">
    <property type="entry name" value="Znf_C2H2_sf"/>
</dbReference>
<dbReference type="Proteomes" id="UP000653305">
    <property type="component" value="Unassembled WGS sequence"/>
</dbReference>
<dbReference type="GO" id="GO:0003676">
    <property type="term" value="F:nucleic acid binding"/>
    <property type="evidence" value="ECO:0007669"/>
    <property type="project" value="InterPro"/>
</dbReference>
<dbReference type="Gene3D" id="3.30.160.60">
    <property type="entry name" value="Classic Zinc Finger"/>
    <property type="match status" value="2"/>
</dbReference>
<dbReference type="InterPro" id="IPR004345">
    <property type="entry name" value="TB2_DP1_HVA22"/>
</dbReference>
<feature type="domain" description="U1-type" evidence="2">
    <location>
        <begin position="278"/>
        <end position="312"/>
    </location>
</feature>